<dbReference type="Pfam" id="PF00583">
    <property type="entry name" value="Acetyltransf_1"/>
    <property type="match status" value="1"/>
</dbReference>
<protein>
    <submittedName>
        <fullName evidence="2">GNAT family N-acetyltransferase</fullName>
    </submittedName>
</protein>
<dbReference type="AlphaFoldDB" id="A0AAU8AAZ5"/>
<organism evidence="2">
    <name type="scientific">Christensenella massiliensis</name>
    <dbReference type="NCBI Taxonomy" id="1805714"/>
    <lineage>
        <taxon>Bacteria</taxon>
        <taxon>Bacillati</taxon>
        <taxon>Bacillota</taxon>
        <taxon>Clostridia</taxon>
        <taxon>Christensenellales</taxon>
        <taxon>Christensenellaceae</taxon>
        <taxon>Christensenella</taxon>
    </lineage>
</organism>
<dbReference type="PROSITE" id="PS51186">
    <property type="entry name" value="GNAT"/>
    <property type="match status" value="1"/>
</dbReference>
<evidence type="ECO:0000259" key="1">
    <source>
        <dbReference type="PROSITE" id="PS51186"/>
    </source>
</evidence>
<dbReference type="SUPFAM" id="SSF55729">
    <property type="entry name" value="Acyl-CoA N-acyltransferases (Nat)"/>
    <property type="match status" value="1"/>
</dbReference>
<accession>A0AAU8AAZ5</accession>
<feature type="domain" description="N-acetyltransferase" evidence="1">
    <location>
        <begin position="7"/>
        <end position="167"/>
    </location>
</feature>
<evidence type="ECO:0000313" key="2">
    <source>
        <dbReference type="EMBL" id="XCC63215.1"/>
    </source>
</evidence>
<name>A0AAU8AAZ5_9FIRM</name>
<gene>
    <name evidence="2" type="ORF">PUP29_04675</name>
</gene>
<proteinExistence type="predicted"/>
<dbReference type="GO" id="GO:0016747">
    <property type="term" value="F:acyltransferase activity, transferring groups other than amino-acyl groups"/>
    <property type="evidence" value="ECO:0007669"/>
    <property type="project" value="InterPro"/>
</dbReference>
<dbReference type="RefSeq" id="WP_079546889.1">
    <property type="nucleotide sequence ID" value="NZ_CP117826.1"/>
</dbReference>
<dbReference type="InterPro" id="IPR000182">
    <property type="entry name" value="GNAT_dom"/>
</dbReference>
<dbReference type="Gene3D" id="3.40.630.30">
    <property type="match status" value="1"/>
</dbReference>
<reference evidence="2" key="1">
    <citation type="submission" date="2023-02" db="EMBL/GenBank/DDBJ databases">
        <title>Gut commensal Christensenella minuta modulates host metabolism via a new class of secondary bile acids.</title>
        <authorList>
            <person name="Liu C."/>
        </authorList>
    </citation>
    <scope>NUCLEOTIDE SEQUENCE</scope>
    <source>
        <strain evidence="2">CA70</strain>
    </source>
</reference>
<sequence>MARARLKRISREREFLSAAELAHAIWREHYAGLLSGDQIEYMLERFQSAAAIKEADAQGCEYYLIRVLGVNVGYAAFQPDHPQGKLFLSKAYLLKDYRGKGYFSSVIREACEMARTMRLKNIWLTVAKNNRSSIAVYEHLGFIHTEDICTDIGGGFVMDDYIMELTV</sequence>
<dbReference type="InterPro" id="IPR016181">
    <property type="entry name" value="Acyl_CoA_acyltransferase"/>
</dbReference>
<dbReference type="CDD" id="cd04301">
    <property type="entry name" value="NAT_SF"/>
    <property type="match status" value="1"/>
</dbReference>
<dbReference type="EMBL" id="CP117826">
    <property type="protein sequence ID" value="XCC63215.1"/>
    <property type="molecule type" value="Genomic_DNA"/>
</dbReference>